<evidence type="ECO:0000313" key="3">
    <source>
        <dbReference type="Proteomes" id="UP000886822"/>
    </source>
</evidence>
<dbReference type="GO" id="GO:0016491">
    <property type="term" value="F:oxidoreductase activity"/>
    <property type="evidence" value="ECO:0007669"/>
    <property type="project" value="InterPro"/>
</dbReference>
<dbReference type="CDD" id="cd05289">
    <property type="entry name" value="MDR_like_2"/>
    <property type="match status" value="1"/>
</dbReference>
<dbReference type="Gene3D" id="3.90.180.10">
    <property type="entry name" value="Medium-chain alcohol dehydrogenases, catalytic domain"/>
    <property type="match status" value="1"/>
</dbReference>
<dbReference type="PANTHER" id="PTHR43482:SF1">
    <property type="entry name" value="PROTEIN AST1-RELATED"/>
    <property type="match status" value="1"/>
</dbReference>
<dbReference type="InterPro" id="IPR011032">
    <property type="entry name" value="GroES-like_sf"/>
</dbReference>
<dbReference type="SUPFAM" id="SSF50129">
    <property type="entry name" value="GroES-like"/>
    <property type="match status" value="1"/>
</dbReference>
<reference evidence="2" key="1">
    <citation type="journal article" date="2021" name="PeerJ">
        <title>Extensive microbial diversity within the chicken gut microbiome revealed by metagenomics and culture.</title>
        <authorList>
            <person name="Gilroy R."/>
            <person name="Ravi A."/>
            <person name="Getino M."/>
            <person name="Pursley I."/>
            <person name="Horton D.L."/>
            <person name="Alikhan N.F."/>
            <person name="Baker D."/>
            <person name="Gharbi K."/>
            <person name="Hall N."/>
            <person name="Watson M."/>
            <person name="Adriaenssens E.M."/>
            <person name="Foster-Nyarko E."/>
            <person name="Jarju S."/>
            <person name="Secka A."/>
            <person name="Antonio M."/>
            <person name="Oren A."/>
            <person name="Chaudhuri R.R."/>
            <person name="La Ragione R."/>
            <person name="Hildebrand F."/>
            <person name="Pallen M.J."/>
        </authorList>
    </citation>
    <scope>NUCLEOTIDE SEQUENCE</scope>
    <source>
        <strain evidence="2">CHK173-259</strain>
    </source>
</reference>
<dbReference type="InterPro" id="IPR036291">
    <property type="entry name" value="NAD(P)-bd_dom_sf"/>
</dbReference>
<dbReference type="EMBL" id="DXGJ01000062">
    <property type="protein sequence ID" value="HIW72537.1"/>
    <property type="molecule type" value="Genomic_DNA"/>
</dbReference>
<accession>A0A9D1U5K5</accession>
<evidence type="ECO:0000313" key="2">
    <source>
        <dbReference type="EMBL" id="HIW72537.1"/>
    </source>
</evidence>
<evidence type="ECO:0000259" key="1">
    <source>
        <dbReference type="SMART" id="SM00829"/>
    </source>
</evidence>
<reference evidence="2" key="2">
    <citation type="submission" date="2021-04" db="EMBL/GenBank/DDBJ databases">
        <authorList>
            <person name="Gilroy R."/>
        </authorList>
    </citation>
    <scope>NUCLEOTIDE SEQUENCE</scope>
    <source>
        <strain evidence="2">CHK173-259</strain>
    </source>
</reference>
<dbReference type="PANTHER" id="PTHR43482">
    <property type="entry name" value="PROTEIN AST1-RELATED"/>
    <property type="match status" value="1"/>
</dbReference>
<dbReference type="InterPro" id="IPR052585">
    <property type="entry name" value="Lipid_raft_assoc_Zn_ADH"/>
</dbReference>
<name>A0A9D1U5K5_9LACO</name>
<dbReference type="Pfam" id="PF08240">
    <property type="entry name" value="ADH_N"/>
    <property type="match status" value="1"/>
</dbReference>
<proteinExistence type="predicted"/>
<organism evidence="2 3">
    <name type="scientific">Candidatus Levilactobacillus faecigallinarum</name>
    <dbReference type="NCBI Taxonomy" id="2838638"/>
    <lineage>
        <taxon>Bacteria</taxon>
        <taxon>Bacillati</taxon>
        <taxon>Bacillota</taxon>
        <taxon>Bacilli</taxon>
        <taxon>Lactobacillales</taxon>
        <taxon>Lactobacillaceae</taxon>
        <taxon>Levilactobacillus</taxon>
    </lineage>
</organism>
<gene>
    <name evidence="2" type="ORF">H9875_07930</name>
</gene>
<dbReference type="InterPro" id="IPR020843">
    <property type="entry name" value="ER"/>
</dbReference>
<dbReference type="AlphaFoldDB" id="A0A9D1U5K5"/>
<dbReference type="Gene3D" id="3.40.50.720">
    <property type="entry name" value="NAD(P)-binding Rossmann-like Domain"/>
    <property type="match status" value="1"/>
</dbReference>
<dbReference type="SUPFAM" id="SSF51735">
    <property type="entry name" value="NAD(P)-binding Rossmann-fold domains"/>
    <property type="match status" value="1"/>
</dbReference>
<protein>
    <submittedName>
        <fullName evidence="2">NADP-dependent oxidoreductase</fullName>
    </submittedName>
</protein>
<dbReference type="Proteomes" id="UP000886822">
    <property type="component" value="Unassembled WGS sequence"/>
</dbReference>
<comment type="caution">
    <text evidence="2">The sequence shown here is derived from an EMBL/GenBank/DDBJ whole genome shotgun (WGS) entry which is preliminary data.</text>
</comment>
<feature type="domain" description="Enoyl reductase (ER)" evidence="1">
    <location>
        <begin position="12"/>
        <end position="331"/>
    </location>
</feature>
<dbReference type="SMART" id="SM00829">
    <property type="entry name" value="PKS_ER"/>
    <property type="match status" value="1"/>
</dbReference>
<dbReference type="InterPro" id="IPR013154">
    <property type="entry name" value="ADH-like_N"/>
</dbReference>
<sequence length="335" mass="36045">MQAVQLRHYQKKFRLEVRDIPVPTPADNEVLVKVAYAAVNPLEMLIGTGSVRLIQDYRLPVTMGNEFSGTVVAVGKHVTGFQPRDAVYARLPLAKIGAFAEYLTIDQAALAPMPTTLDAAHAAAIPLTGLTAYQGLHDVLGAHAGQSLMIPGGSGSFGQLAIPMAKALGMTVAVSGNQRNREQTLKLGADTYFDYREENYWERLAPVDVVIDTLGKSELAHELSVIKPGGQLLSLRMGPNRRFAQRIGAPLWKRGLFAAAGHALNRQAAKVGVDYQFMFVESNGAQLAKVTALVEQQGIVPALDPHVFALKDVNAALDLVATGHPQGKVLIKLND</sequence>
<dbReference type="Pfam" id="PF13602">
    <property type="entry name" value="ADH_zinc_N_2"/>
    <property type="match status" value="1"/>
</dbReference>